<dbReference type="RefSeq" id="WP_204029764.1">
    <property type="nucleotide sequence ID" value="NZ_BOOW01000031.1"/>
</dbReference>
<dbReference type="Gene3D" id="3.40.30.10">
    <property type="entry name" value="Glutaredoxin"/>
    <property type="match status" value="1"/>
</dbReference>
<evidence type="ECO:0000313" key="2">
    <source>
        <dbReference type="EMBL" id="GII94861.1"/>
    </source>
</evidence>
<accession>A0A919V925</accession>
<proteinExistence type="predicted"/>
<feature type="domain" description="DSBA-like thioredoxin" evidence="1">
    <location>
        <begin position="3"/>
        <end position="203"/>
    </location>
</feature>
<organism evidence="2 3">
    <name type="scientific">Sinosporangium siamense</name>
    <dbReference type="NCBI Taxonomy" id="1367973"/>
    <lineage>
        <taxon>Bacteria</taxon>
        <taxon>Bacillati</taxon>
        <taxon>Actinomycetota</taxon>
        <taxon>Actinomycetes</taxon>
        <taxon>Streptosporangiales</taxon>
        <taxon>Streptosporangiaceae</taxon>
        <taxon>Sinosporangium</taxon>
    </lineage>
</organism>
<dbReference type="EMBL" id="BOOW01000031">
    <property type="protein sequence ID" value="GII94861.1"/>
    <property type="molecule type" value="Genomic_DNA"/>
</dbReference>
<gene>
    <name evidence="2" type="primary">frnE</name>
    <name evidence="2" type="ORF">Ssi02_50920</name>
</gene>
<dbReference type="Proteomes" id="UP000606172">
    <property type="component" value="Unassembled WGS sequence"/>
</dbReference>
<dbReference type="GO" id="GO:0016491">
    <property type="term" value="F:oxidoreductase activity"/>
    <property type="evidence" value="ECO:0007669"/>
    <property type="project" value="InterPro"/>
</dbReference>
<dbReference type="PANTHER" id="PTHR13887:SF41">
    <property type="entry name" value="THIOREDOXIN SUPERFAMILY PROTEIN"/>
    <property type="match status" value="1"/>
</dbReference>
<evidence type="ECO:0000313" key="3">
    <source>
        <dbReference type="Proteomes" id="UP000606172"/>
    </source>
</evidence>
<keyword evidence="3" id="KW-1185">Reference proteome</keyword>
<evidence type="ECO:0000259" key="1">
    <source>
        <dbReference type="Pfam" id="PF01323"/>
    </source>
</evidence>
<protein>
    <submittedName>
        <fullName evidence="2">DSBA oxidoreductase</fullName>
    </submittedName>
</protein>
<dbReference type="CDD" id="cd03024">
    <property type="entry name" value="DsbA_FrnE"/>
    <property type="match status" value="1"/>
</dbReference>
<dbReference type="InterPro" id="IPR001853">
    <property type="entry name" value="DSBA-like_thioredoxin_dom"/>
</dbReference>
<dbReference type="AlphaFoldDB" id="A0A919V925"/>
<dbReference type="SUPFAM" id="SSF52833">
    <property type="entry name" value="Thioredoxin-like"/>
    <property type="match status" value="1"/>
</dbReference>
<comment type="caution">
    <text evidence="2">The sequence shown here is derived from an EMBL/GenBank/DDBJ whole genome shotgun (WGS) entry which is preliminary data.</text>
</comment>
<name>A0A919V925_9ACTN</name>
<dbReference type="Pfam" id="PF01323">
    <property type="entry name" value="DSBA"/>
    <property type="match status" value="1"/>
</dbReference>
<dbReference type="PANTHER" id="PTHR13887">
    <property type="entry name" value="GLUTATHIONE S-TRANSFERASE KAPPA"/>
    <property type="match status" value="1"/>
</dbReference>
<sequence>MKLEIWSDVVCPWCYIGKRRVEQALEQFDHADEVEVEWRSFQLDPTYPVGISEPVHEALGRKYGGEAAIQPMLDRVTAIGAEEGLKIDYTRARNVNTFDTHRLIHLAKSLGAEAPTWERLLKAYFIDGEDLSNHSTLIRLLAEAGVPEPETTRVLNTDAYRADVEADIEAARNLGATGVPFFVVDRTYGISGAQPVEVFLEAFRRAYEDASNG</sequence>
<dbReference type="InterPro" id="IPR036249">
    <property type="entry name" value="Thioredoxin-like_sf"/>
</dbReference>
<reference evidence="2" key="1">
    <citation type="submission" date="2021-01" db="EMBL/GenBank/DDBJ databases">
        <title>Whole genome shotgun sequence of Sinosporangium siamense NBRC 109515.</title>
        <authorList>
            <person name="Komaki H."/>
            <person name="Tamura T."/>
        </authorList>
    </citation>
    <scope>NUCLEOTIDE SEQUENCE</scope>
    <source>
        <strain evidence="2">NBRC 109515</strain>
    </source>
</reference>